<accession>A0A1R4EFX6</accession>
<dbReference type="InterPro" id="IPR036102">
    <property type="entry name" value="OsmC/Ohrsf"/>
</dbReference>
<dbReference type="SUPFAM" id="SSF82784">
    <property type="entry name" value="OsmC-like"/>
    <property type="match status" value="1"/>
</dbReference>
<dbReference type="PANTHER" id="PTHR34352:SF1">
    <property type="entry name" value="PROTEIN YHFA"/>
    <property type="match status" value="1"/>
</dbReference>
<evidence type="ECO:0000313" key="1">
    <source>
        <dbReference type="EMBL" id="SJM37382.1"/>
    </source>
</evidence>
<dbReference type="OrthoDB" id="9804010at2"/>
<reference evidence="2" key="1">
    <citation type="submission" date="2017-02" db="EMBL/GenBank/DDBJ databases">
        <authorList>
            <person name="Mornico D."/>
        </authorList>
    </citation>
    <scope>NUCLEOTIDE SEQUENCE [LARGE SCALE GENOMIC DNA]</scope>
</reference>
<dbReference type="PANTHER" id="PTHR34352">
    <property type="entry name" value="PROTEIN YHFA"/>
    <property type="match status" value="1"/>
</dbReference>
<dbReference type="STRING" id="1945520.A1019T_01354"/>
<dbReference type="Gene3D" id="3.30.300.20">
    <property type="match status" value="1"/>
</dbReference>
<dbReference type="AlphaFoldDB" id="A0A1R4EFX6"/>
<dbReference type="Proteomes" id="UP000188169">
    <property type="component" value="Unassembled WGS sequence"/>
</dbReference>
<evidence type="ECO:0000313" key="2">
    <source>
        <dbReference type="Proteomes" id="UP000188169"/>
    </source>
</evidence>
<organism evidence="1 2">
    <name type="scientific">Psychrobacter pasteurii</name>
    <dbReference type="NCBI Taxonomy" id="1945520"/>
    <lineage>
        <taxon>Bacteria</taxon>
        <taxon>Pseudomonadati</taxon>
        <taxon>Pseudomonadota</taxon>
        <taxon>Gammaproteobacteria</taxon>
        <taxon>Moraxellales</taxon>
        <taxon>Moraxellaceae</taxon>
        <taxon>Psychrobacter</taxon>
    </lineage>
</organism>
<gene>
    <name evidence="1" type="ORF">A1019T_01354</name>
</gene>
<proteinExistence type="predicted"/>
<dbReference type="InterPro" id="IPR015946">
    <property type="entry name" value="KH_dom-like_a/b"/>
</dbReference>
<dbReference type="InterPro" id="IPR003718">
    <property type="entry name" value="OsmC/Ohr_fam"/>
</dbReference>
<dbReference type="Pfam" id="PF02566">
    <property type="entry name" value="OsmC"/>
    <property type="match status" value="1"/>
</dbReference>
<keyword evidence="2" id="KW-1185">Reference proteome</keyword>
<protein>
    <recommendedName>
        <fullName evidence="3">OsmC-like protein</fullName>
    </recommendedName>
</protein>
<evidence type="ECO:0008006" key="3">
    <source>
        <dbReference type="Google" id="ProtNLM"/>
    </source>
</evidence>
<sequence>MSNDTPRLDPKSMPLQGDVTWKEEKHFIGTAPSGKTVDIDANKVAGASPMELVLLGLGGCASYDVVGILQKGRQDIQDVRCELSAVRADTVPAVYTDIHLHFVVTGNDVKEKQVEKAVALSADKYCSASKMLADGGVHVTHSFEVVAG</sequence>
<dbReference type="EMBL" id="FUGD01000083">
    <property type="protein sequence ID" value="SJM37382.1"/>
    <property type="molecule type" value="Genomic_DNA"/>
</dbReference>
<name>A0A1R4EFX6_9GAMM</name>